<reference evidence="2 3" key="1">
    <citation type="submission" date="2019-03" db="EMBL/GenBank/DDBJ databases">
        <authorList>
            <person name="Gaulin E."/>
            <person name="Dumas B."/>
        </authorList>
    </citation>
    <scope>NUCLEOTIDE SEQUENCE [LARGE SCALE GENOMIC DNA]</scope>
    <source>
        <strain evidence="2">CBS 568.67</strain>
    </source>
</reference>
<evidence type="ECO:0000313" key="3">
    <source>
        <dbReference type="Proteomes" id="UP000332933"/>
    </source>
</evidence>
<dbReference type="EMBL" id="VJMH01007312">
    <property type="protein sequence ID" value="KAF0684199.1"/>
    <property type="molecule type" value="Genomic_DNA"/>
</dbReference>
<keyword evidence="3" id="KW-1185">Reference proteome</keyword>
<gene>
    <name evidence="2" type="primary">Aste57867_23822</name>
    <name evidence="1" type="ORF">As57867_023749</name>
    <name evidence="2" type="ORF">ASTE57867_23822</name>
</gene>
<proteinExistence type="predicted"/>
<evidence type="ECO:0000313" key="2">
    <source>
        <dbReference type="EMBL" id="VFU00466.1"/>
    </source>
</evidence>
<dbReference type="EMBL" id="CAADRA010007338">
    <property type="protein sequence ID" value="VFU00466.1"/>
    <property type="molecule type" value="Genomic_DNA"/>
</dbReference>
<protein>
    <submittedName>
        <fullName evidence="2">Aste57867_23822 protein</fullName>
    </submittedName>
</protein>
<dbReference type="Proteomes" id="UP000332933">
    <property type="component" value="Unassembled WGS sequence"/>
</dbReference>
<accession>A0A485LNN6</accession>
<evidence type="ECO:0000313" key="1">
    <source>
        <dbReference type="EMBL" id="KAF0684199.1"/>
    </source>
</evidence>
<organism evidence="2 3">
    <name type="scientific">Aphanomyces stellatus</name>
    <dbReference type="NCBI Taxonomy" id="120398"/>
    <lineage>
        <taxon>Eukaryota</taxon>
        <taxon>Sar</taxon>
        <taxon>Stramenopiles</taxon>
        <taxon>Oomycota</taxon>
        <taxon>Saprolegniomycetes</taxon>
        <taxon>Saprolegniales</taxon>
        <taxon>Verrucalvaceae</taxon>
        <taxon>Aphanomyces</taxon>
    </lineage>
</organism>
<dbReference type="AlphaFoldDB" id="A0A485LNN6"/>
<sequence>MQYSGKEHHHHSLLKEWWSKVVHPSHHAECPVSPTLALPDMYAHEKTPNHLVGGKHVPFLPAQAAHSRHHQEELALNFDPIDENKQVDHASPLLTKPAVENEPPINVALAMAFV</sequence>
<name>A0A485LNN6_9STRA</name>
<reference evidence="1" key="2">
    <citation type="submission" date="2019-06" db="EMBL/GenBank/DDBJ databases">
        <title>Genomics analysis of Aphanomyces spp. identifies a new class of oomycete effector associated with host adaptation.</title>
        <authorList>
            <person name="Gaulin E."/>
        </authorList>
    </citation>
    <scope>NUCLEOTIDE SEQUENCE</scope>
    <source>
        <strain evidence="1">CBS 578.67</strain>
    </source>
</reference>